<dbReference type="Pfam" id="PF04266">
    <property type="entry name" value="ASCH"/>
    <property type="match status" value="1"/>
</dbReference>
<organism evidence="2 3">
    <name type="scientific">Treponema berlinense</name>
    <dbReference type="NCBI Taxonomy" id="225004"/>
    <lineage>
        <taxon>Bacteria</taxon>
        <taxon>Pseudomonadati</taxon>
        <taxon>Spirochaetota</taxon>
        <taxon>Spirochaetia</taxon>
        <taxon>Spirochaetales</taxon>
        <taxon>Treponemataceae</taxon>
        <taxon>Treponema</taxon>
    </lineage>
</organism>
<dbReference type="EMBL" id="FUXC01000004">
    <property type="protein sequence ID" value="SJZ68897.1"/>
    <property type="molecule type" value="Genomic_DNA"/>
</dbReference>
<dbReference type="InterPro" id="IPR007374">
    <property type="entry name" value="ASCH_domain"/>
</dbReference>
<name>A0A1T4MPY5_9SPIR</name>
<dbReference type="PIRSF" id="PIRSF021320">
    <property type="entry name" value="DUF984"/>
    <property type="match status" value="1"/>
</dbReference>
<proteinExistence type="predicted"/>
<evidence type="ECO:0000313" key="3">
    <source>
        <dbReference type="Proteomes" id="UP000190395"/>
    </source>
</evidence>
<dbReference type="RefSeq" id="WP_078930695.1">
    <property type="nucleotide sequence ID" value="NZ_FUXC01000004.1"/>
</dbReference>
<sequence length="152" mass="17603">MTVLQFWNEYLAKTGQKPQDAVYNGELCFEDSGWTGQSQLNLVLGEKKTAIFTPFPSFEINREKLPVAGEVYVVEDTQENPCAVIRVKDVKIIPFSQISWELAQQDGEDENLEAWQEKERDFFEEEADLCGFDFDEEMPVVCEIFELVYKKI</sequence>
<reference evidence="2 3" key="1">
    <citation type="submission" date="2017-02" db="EMBL/GenBank/DDBJ databases">
        <authorList>
            <person name="Peterson S.W."/>
        </authorList>
    </citation>
    <scope>NUCLEOTIDE SEQUENCE [LARGE SCALE GENOMIC DNA]</scope>
    <source>
        <strain evidence="2 3">ATCC BAA-909</strain>
    </source>
</reference>
<evidence type="ECO:0000313" key="2">
    <source>
        <dbReference type="EMBL" id="SJZ68897.1"/>
    </source>
</evidence>
<dbReference type="Proteomes" id="UP000190395">
    <property type="component" value="Unassembled WGS sequence"/>
</dbReference>
<dbReference type="SUPFAM" id="SSF88697">
    <property type="entry name" value="PUA domain-like"/>
    <property type="match status" value="1"/>
</dbReference>
<dbReference type="GeneID" id="303367201"/>
<dbReference type="AlphaFoldDB" id="A0A1T4MPY5"/>
<dbReference type="PANTHER" id="PTHR39203:SF1">
    <property type="entry name" value="CYTOPLASMIC PROTEIN"/>
    <property type="match status" value="1"/>
</dbReference>
<protein>
    <submittedName>
        <fullName evidence="2">Uncharacterized protein YhfF</fullName>
    </submittedName>
</protein>
<keyword evidence="3" id="KW-1185">Reference proteome</keyword>
<dbReference type="Gene3D" id="3.10.400.10">
    <property type="entry name" value="Sulfate adenylyltransferase"/>
    <property type="match status" value="1"/>
</dbReference>
<dbReference type="SMART" id="SM01022">
    <property type="entry name" value="ASCH"/>
    <property type="match status" value="1"/>
</dbReference>
<dbReference type="InterPro" id="IPR009326">
    <property type="entry name" value="DUF984"/>
</dbReference>
<dbReference type="OrthoDB" id="9807542at2"/>
<gene>
    <name evidence="2" type="ORF">SAMN02745152_00947</name>
</gene>
<evidence type="ECO:0000259" key="1">
    <source>
        <dbReference type="SMART" id="SM01022"/>
    </source>
</evidence>
<dbReference type="PANTHER" id="PTHR39203">
    <property type="entry name" value="CYTOPLASMIC PROTEIN-RELATED"/>
    <property type="match status" value="1"/>
</dbReference>
<feature type="domain" description="ASCH" evidence="1">
    <location>
        <begin position="34"/>
        <end position="149"/>
    </location>
</feature>
<dbReference type="STRING" id="225004.SAMN02745152_00947"/>
<dbReference type="InterPro" id="IPR015947">
    <property type="entry name" value="PUA-like_sf"/>
</dbReference>
<accession>A0A1T4MPY5</accession>